<dbReference type="EMBL" id="BAABHW010000005">
    <property type="protein sequence ID" value="GAA5079242.1"/>
    <property type="molecule type" value="Genomic_DNA"/>
</dbReference>
<dbReference type="Proteomes" id="UP001499910">
    <property type="component" value="Unassembled WGS sequence"/>
</dbReference>
<dbReference type="InterPro" id="IPR020843">
    <property type="entry name" value="ER"/>
</dbReference>
<keyword evidence="2 5" id="KW-0862">Zinc</keyword>
<evidence type="ECO:0000256" key="2">
    <source>
        <dbReference type="ARBA" id="ARBA00022833"/>
    </source>
</evidence>
<keyword evidence="4" id="KW-0520">NAD</keyword>
<name>A0ABP9LIH2_9RHOB</name>
<comment type="caution">
    <text evidence="7">The sequence shown here is derived from an EMBL/GenBank/DDBJ whole genome shotgun (WGS) entry which is preliminary data.</text>
</comment>
<feature type="domain" description="Enoyl reductase (ER)" evidence="6">
    <location>
        <begin position="12"/>
        <end position="359"/>
    </location>
</feature>
<dbReference type="SMART" id="SM00829">
    <property type="entry name" value="PKS_ER"/>
    <property type="match status" value="1"/>
</dbReference>
<dbReference type="Pfam" id="PF08240">
    <property type="entry name" value="ADH_N"/>
    <property type="match status" value="1"/>
</dbReference>
<keyword evidence="8" id="KW-1185">Reference proteome</keyword>
<dbReference type="CDD" id="cd08279">
    <property type="entry name" value="Zn_ADH_class_III"/>
    <property type="match status" value="1"/>
</dbReference>
<protein>
    <submittedName>
        <fullName evidence="7">S-(Hydroxymethyl)mycothiol dehydrogenase</fullName>
    </submittedName>
</protein>
<evidence type="ECO:0000313" key="7">
    <source>
        <dbReference type="EMBL" id="GAA5079242.1"/>
    </source>
</evidence>
<comment type="similarity">
    <text evidence="5">Belongs to the zinc-containing alcohol dehydrogenase family.</text>
</comment>
<dbReference type="Gene3D" id="3.90.180.10">
    <property type="entry name" value="Medium-chain alcohol dehydrogenases, catalytic domain"/>
    <property type="match status" value="1"/>
</dbReference>
<dbReference type="PANTHER" id="PTHR43880">
    <property type="entry name" value="ALCOHOL DEHYDROGENASE"/>
    <property type="match status" value="1"/>
</dbReference>
<dbReference type="PANTHER" id="PTHR43880:SF12">
    <property type="entry name" value="ALCOHOL DEHYDROGENASE CLASS-3"/>
    <property type="match status" value="1"/>
</dbReference>
<gene>
    <name evidence="7" type="ORF">GCM10023209_31250</name>
</gene>
<dbReference type="SUPFAM" id="SSF50129">
    <property type="entry name" value="GroES-like"/>
    <property type="match status" value="2"/>
</dbReference>
<organism evidence="7 8">
    <name type="scientific">[Roseibacterium] beibuensis</name>
    <dbReference type="NCBI Taxonomy" id="1193142"/>
    <lineage>
        <taxon>Bacteria</taxon>
        <taxon>Pseudomonadati</taxon>
        <taxon>Pseudomonadota</taxon>
        <taxon>Alphaproteobacteria</taxon>
        <taxon>Rhodobacterales</taxon>
        <taxon>Roseobacteraceae</taxon>
        <taxon>Roseicyclus</taxon>
    </lineage>
</organism>
<keyword evidence="3" id="KW-0560">Oxidoreductase</keyword>
<dbReference type="Pfam" id="PF00107">
    <property type="entry name" value="ADH_zinc_N"/>
    <property type="match status" value="1"/>
</dbReference>
<evidence type="ECO:0000256" key="3">
    <source>
        <dbReference type="ARBA" id="ARBA00023002"/>
    </source>
</evidence>
<dbReference type="InterPro" id="IPR013154">
    <property type="entry name" value="ADH-like_N"/>
</dbReference>
<dbReference type="InterPro" id="IPR011032">
    <property type="entry name" value="GroES-like_sf"/>
</dbReference>
<evidence type="ECO:0000259" key="6">
    <source>
        <dbReference type="SMART" id="SM00829"/>
    </source>
</evidence>
<dbReference type="InterPro" id="IPR002328">
    <property type="entry name" value="ADH_Zn_CS"/>
</dbReference>
<evidence type="ECO:0000256" key="5">
    <source>
        <dbReference type="RuleBase" id="RU361277"/>
    </source>
</evidence>
<sequence length="362" mass="37351">MPSEIRAAVCHAFNSPLKIETLQLRDPGPGEVQVTLEAVAICHSDISYMEGAWGGALPAVYGHEAAGRVTALGPGVTALAEGERVLVTLIRSCGHCPSCTTAKPVYCTGNQPLPPELTLSDGTEVNKAMNCGAFAQKVTVHVSQTAPIGEDIPGEVACLLACGVPTGVGAAVNTAGVRPGDVVVVIGAGGVGLNAIQGARIAGAAHIIALDLEETKLDIALDFGATAALLASGETPWRAAKSAAGGRAADHVFVSVGAIPAYDMANRFLAPGGTVYAVGMPHSGGTSSYEPVILAATGQGMRGSLMGEVVLGRDIPWMVELYRQGRLKLDELISNRWRLDQINEAIADTNTGQARRNVILFD</sequence>
<dbReference type="PROSITE" id="PS00059">
    <property type="entry name" value="ADH_ZINC"/>
    <property type="match status" value="1"/>
</dbReference>
<dbReference type="InterPro" id="IPR013149">
    <property type="entry name" value="ADH-like_C"/>
</dbReference>
<accession>A0ABP9LIH2</accession>
<comment type="cofactor">
    <cofactor evidence="5">
        <name>Zn(2+)</name>
        <dbReference type="ChEBI" id="CHEBI:29105"/>
    </cofactor>
</comment>
<dbReference type="SUPFAM" id="SSF51735">
    <property type="entry name" value="NAD(P)-binding Rossmann-fold domains"/>
    <property type="match status" value="1"/>
</dbReference>
<proteinExistence type="inferred from homology"/>
<evidence type="ECO:0000256" key="4">
    <source>
        <dbReference type="ARBA" id="ARBA00023027"/>
    </source>
</evidence>
<dbReference type="InterPro" id="IPR036291">
    <property type="entry name" value="NAD(P)-bd_dom_sf"/>
</dbReference>
<evidence type="ECO:0000313" key="8">
    <source>
        <dbReference type="Proteomes" id="UP001499910"/>
    </source>
</evidence>
<keyword evidence="1 5" id="KW-0479">Metal-binding</keyword>
<dbReference type="Gene3D" id="3.40.50.720">
    <property type="entry name" value="NAD(P)-binding Rossmann-like Domain"/>
    <property type="match status" value="1"/>
</dbReference>
<evidence type="ECO:0000256" key="1">
    <source>
        <dbReference type="ARBA" id="ARBA00022723"/>
    </source>
</evidence>
<reference evidence="8" key="1">
    <citation type="journal article" date="2019" name="Int. J. Syst. Evol. Microbiol.">
        <title>The Global Catalogue of Microorganisms (GCM) 10K type strain sequencing project: providing services to taxonomists for standard genome sequencing and annotation.</title>
        <authorList>
            <consortium name="The Broad Institute Genomics Platform"/>
            <consortium name="The Broad Institute Genome Sequencing Center for Infectious Disease"/>
            <person name="Wu L."/>
            <person name="Ma J."/>
        </authorList>
    </citation>
    <scope>NUCLEOTIDE SEQUENCE [LARGE SCALE GENOMIC DNA]</scope>
    <source>
        <strain evidence="8">JCM 18015</strain>
    </source>
</reference>